<dbReference type="InterPro" id="IPR027417">
    <property type="entry name" value="P-loop_NTPase"/>
</dbReference>
<gene>
    <name evidence="4" type="ORF">VPNG_03442</name>
</gene>
<keyword evidence="2" id="KW-0812">Transmembrane</keyword>
<dbReference type="Proteomes" id="UP000285146">
    <property type="component" value="Unassembled WGS sequence"/>
</dbReference>
<evidence type="ECO:0000256" key="3">
    <source>
        <dbReference type="SAM" id="SignalP"/>
    </source>
</evidence>
<sequence>MKASLAAIVTGLAVSVAAMTITSKGNIMSMTVKRSDFNNAGLHKRSAEGCDGPIADSVNYILVLFADDEAIPDSYQEEIDAIKNPADSSTTTQMFSTAGSDPKGTPVLVEDGSNIDRRQCRRIVPMKVLALGLCRTGTTSLRTALRSLGYLETYHMRSASTETPRDNELWTQAIRAKWDDEGSFEKEDWDQLLGHCQAVCDLPAAAFAPELIAAYPNAKVILTIRDPDSWYQSTYKTYYQDIKDPSSQIISHFDWAFSLYRPMFVMLWNRLFQGDFENKGKDVYKAHYDLVRQLVPADRLLEYDVSKGWEPLCKFLGEDIPDMRFPCTTSTRDFQNSIRGRNNRKIRDFAFKTVALVLGMACVWMAFGYISKWTGLI</sequence>
<protein>
    <recommendedName>
        <fullName evidence="6">Sulfotransferase domain-containing protein</fullName>
    </recommendedName>
</protein>
<keyword evidence="2" id="KW-1133">Transmembrane helix</keyword>
<evidence type="ECO:0000256" key="2">
    <source>
        <dbReference type="SAM" id="Phobius"/>
    </source>
</evidence>
<dbReference type="PANTHER" id="PTHR36978:SF4">
    <property type="entry name" value="P-LOOP CONTAINING NUCLEOSIDE TRIPHOSPHATE HYDROLASE PROTEIN"/>
    <property type="match status" value="1"/>
</dbReference>
<dbReference type="InterPro" id="IPR040632">
    <property type="entry name" value="Sulfotransfer_4"/>
</dbReference>
<reference evidence="4 5" key="1">
    <citation type="submission" date="2015-09" db="EMBL/GenBank/DDBJ databases">
        <title>Host preference determinants of Valsa canker pathogens revealed by comparative genomics.</title>
        <authorList>
            <person name="Yin Z."/>
            <person name="Huang L."/>
        </authorList>
    </citation>
    <scope>NUCLEOTIDE SEQUENCE [LARGE SCALE GENOMIC DNA]</scope>
    <source>
        <strain evidence="4 5">SXYLt</strain>
    </source>
</reference>
<dbReference type="EMBL" id="LKEB01000011">
    <property type="protein sequence ID" value="ROW14968.1"/>
    <property type="molecule type" value="Genomic_DNA"/>
</dbReference>
<dbReference type="PANTHER" id="PTHR36978">
    <property type="entry name" value="P-LOOP CONTAINING NUCLEOTIDE TRIPHOSPHATE HYDROLASE"/>
    <property type="match status" value="1"/>
</dbReference>
<feature type="region of interest" description="Disordered" evidence="1">
    <location>
        <begin position="86"/>
        <end position="106"/>
    </location>
</feature>
<dbReference type="InParanoid" id="A0A423XFK6"/>
<evidence type="ECO:0000313" key="4">
    <source>
        <dbReference type="EMBL" id="ROW14968.1"/>
    </source>
</evidence>
<feature type="transmembrane region" description="Helical" evidence="2">
    <location>
        <begin position="349"/>
        <end position="370"/>
    </location>
</feature>
<dbReference type="OrthoDB" id="408152at2759"/>
<evidence type="ECO:0000313" key="5">
    <source>
        <dbReference type="Proteomes" id="UP000285146"/>
    </source>
</evidence>
<feature type="signal peptide" evidence="3">
    <location>
        <begin position="1"/>
        <end position="18"/>
    </location>
</feature>
<accession>A0A423XFK6</accession>
<dbReference type="AlphaFoldDB" id="A0A423XFK6"/>
<keyword evidence="5" id="KW-1185">Reference proteome</keyword>
<feature type="compositionally biased region" description="Polar residues" evidence="1">
    <location>
        <begin position="86"/>
        <end position="99"/>
    </location>
</feature>
<proteinExistence type="predicted"/>
<name>A0A423XFK6_9PEZI</name>
<dbReference type="SUPFAM" id="SSF52540">
    <property type="entry name" value="P-loop containing nucleoside triphosphate hydrolases"/>
    <property type="match status" value="1"/>
</dbReference>
<keyword evidence="3" id="KW-0732">Signal</keyword>
<evidence type="ECO:0000256" key="1">
    <source>
        <dbReference type="SAM" id="MobiDB-lite"/>
    </source>
</evidence>
<organism evidence="4 5">
    <name type="scientific">Cytospora leucostoma</name>
    <dbReference type="NCBI Taxonomy" id="1230097"/>
    <lineage>
        <taxon>Eukaryota</taxon>
        <taxon>Fungi</taxon>
        <taxon>Dikarya</taxon>
        <taxon>Ascomycota</taxon>
        <taxon>Pezizomycotina</taxon>
        <taxon>Sordariomycetes</taxon>
        <taxon>Sordariomycetidae</taxon>
        <taxon>Diaporthales</taxon>
        <taxon>Cytosporaceae</taxon>
        <taxon>Cytospora</taxon>
    </lineage>
</organism>
<evidence type="ECO:0008006" key="6">
    <source>
        <dbReference type="Google" id="ProtNLM"/>
    </source>
</evidence>
<comment type="caution">
    <text evidence="4">The sequence shown here is derived from an EMBL/GenBank/DDBJ whole genome shotgun (WGS) entry which is preliminary data.</text>
</comment>
<dbReference type="Pfam" id="PF17784">
    <property type="entry name" value="Sulfotransfer_4"/>
    <property type="match status" value="1"/>
</dbReference>
<dbReference type="STRING" id="1230097.A0A423XFK6"/>
<feature type="chain" id="PRO_5019112192" description="Sulfotransferase domain-containing protein" evidence="3">
    <location>
        <begin position="19"/>
        <end position="377"/>
    </location>
</feature>
<dbReference type="Gene3D" id="3.40.50.300">
    <property type="entry name" value="P-loop containing nucleotide triphosphate hydrolases"/>
    <property type="match status" value="1"/>
</dbReference>
<keyword evidence="2" id="KW-0472">Membrane</keyword>